<dbReference type="Proteomes" id="UP001203136">
    <property type="component" value="Unassembled WGS sequence"/>
</dbReference>
<evidence type="ECO:0000259" key="6">
    <source>
        <dbReference type="Pfam" id="PF00496"/>
    </source>
</evidence>
<dbReference type="EMBL" id="JAINVB010000001">
    <property type="protein sequence ID" value="MCK0086424.1"/>
    <property type="molecule type" value="Genomic_DNA"/>
</dbReference>
<feature type="region of interest" description="Disordered" evidence="4">
    <location>
        <begin position="25"/>
        <end position="57"/>
    </location>
</feature>
<sequence length="524" mass="57222">MKKRHLLSGVMALLVSVALSACGGDKNAGGTSAGETKQEASAEETSNTLSEGTPVPGGSVVFGMTQDLASLDPHPETDAGTRDVVFNLYEGLVKPASDGSLVPAVASDYTISDDAKTFTFTLRDGITFHDGTPVTVEDVKYSIDRYAEIQGESSAFSMLSDVVIKDDKTIEVLLKEGDSEFITELALAVIPASNDDPAGNPIGTGPFKFVSYTPGQNLILEKYDGYWQKGLPYLDRVEFKFTPDVDTAFMELQAGTIDILKYLTTAQAQSLSSEYNLVEGSMNLVHGMYLNSGYEPLSNAKVRQALCYAVDRDAINNFLFGGKSRIIGSNMIPNMTKYYEPQAESVYTYDVAKAKELLAEAGYPDGFDLEITVPSSYSQHVDTAQIIADELSQAGVRTTIKQVEWSTWLEEVYKNGQFQATVIGFDGTLAPGKMLQRYVSDDSKNFMHYSNAEFDRAFKEAYEAVDDAEKTAKYKEAQMILAQDAAAVYIEDPANLVAVNKKFAGYTFYPTSAEDMSLLYQIAQ</sequence>
<organism evidence="7 9">
    <name type="scientific">Clostridium symbiosum</name>
    <name type="common">Bacteroides symbiosus</name>
    <dbReference type="NCBI Taxonomy" id="1512"/>
    <lineage>
        <taxon>Bacteria</taxon>
        <taxon>Bacillati</taxon>
        <taxon>Bacillota</taxon>
        <taxon>Clostridia</taxon>
        <taxon>Lachnospirales</taxon>
        <taxon>Lachnospiraceae</taxon>
        <taxon>Otoolea</taxon>
    </lineage>
</organism>
<dbReference type="GO" id="GO:1904680">
    <property type="term" value="F:peptide transmembrane transporter activity"/>
    <property type="evidence" value="ECO:0007669"/>
    <property type="project" value="TreeGrafter"/>
</dbReference>
<dbReference type="GO" id="GO:0042597">
    <property type="term" value="C:periplasmic space"/>
    <property type="evidence" value="ECO:0007669"/>
    <property type="project" value="UniProtKB-ARBA"/>
</dbReference>
<accession>A0AAW5F4Q3</accession>
<dbReference type="PANTHER" id="PTHR30290">
    <property type="entry name" value="PERIPLASMIC BINDING COMPONENT OF ABC TRANSPORTER"/>
    <property type="match status" value="1"/>
</dbReference>
<name>A0AAW5F4Q3_CLOSY</name>
<keyword evidence="2" id="KW-0813">Transport</keyword>
<dbReference type="Gene3D" id="3.40.190.10">
    <property type="entry name" value="Periplasmic binding protein-like II"/>
    <property type="match status" value="1"/>
</dbReference>
<dbReference type="RefSeq" id="WP_003498525.1">
    <property type="nucleotide sequence ID" value="NZ_CABHNX010000258.1"/>
</dbReference>
<evidence type="ECO:0000313" key="9">
    <source>
        <dbReference type="Proteomes" id="UP001203136"/>
    </source>
</evidence>
<dbReference type="SUPFAM" id="SSF53850">
    <property type="entry name" value="Periplasmic binding protein-like II"/>
    <property type="match status" value="1"/>
</dbReference>
<protein>
    <submittedName>
        <fullName evidence="7">ABC transporter substrate-binding protein</fullName>
    </submittedName>
</protein>
<feature type="domain" description="Solute-binding protein family 5" evidence="6">
    <location>
        <begin position="101"/>
        <end position="436"/>
    </location>
</feature>
<gene>
    <name evidence="7" type="ORF">K5I21_11195</name>
    <name evidence="8" type="ORF">PM006_07600</name>
</gene>
<dbReference type="InterPro" id="IPR000914">
    <property type="entry name" value="SBP_5_dom"/>
</dbReference>
<dbReference type="PANTHER" id="PTHR30290:SF9">
    <property type="entry name" value="OLIGOPEPTIDE-BINDING PROTEIN APPA"/>
    <property type="match status" value="1"/>
</dbReference>
<dbReference type="InterPro" id="IPR039424">
    <property type="entry name" value="SBP_5"/>
</dbReference>
<dbReference type="AlphaFoldDB" id="A0AAW5F4Q3"/>
<dbReference type="Pfam" id="PF00496">
    <property type="entry name" value="SBP_bac_5"/>
    <property type="match status" value="1"/>
</dbReference>
<comment type="similarity">
    <text evidence="1">Belongs to the bacterial solute-binding protein 5 family.</text>
</comment>
<dbReference type="PROSITE" id="PS51257">
    <property type="entry name" value="PROKAR_LIPOPROTEIN"/>
    <property type="match status" value="1"/>
</dbReference>
<evidence type="ECO:0000256" key="1">
    <source>
        <dbReference type="ARBA" id="ARBA00005695"/>
    </source>
</evidence>
<dbReference type="InterPro" id="IPR030678">
    <property type="entry name" value="Peptide/Ni-bd"/>
</dbReference>
<evidence type="ECO:0000256" key="4">
    <source>
        <dbReference type="SAM" id="MobiDB-lite"/>
    </source>
</evidence>
<evidence type="ECO:0000313" key="7">
    <source>
        <dbReference type="EMBL" id="MCK0086424.1"/>
    </source>
</evidence>
<evidence type="ECO:0000256" key="3">
    <source>
        <dbReference type="ARBA" id="ARBA00022729"/>
    </source>
</evidence>
<reference evidence="8" key="2">
    <citation type="submission" date="2023-01" db="EMBL/GenBank/DDBJ databases">
        <title>Human gut microbiome strain richness.</title>
        <authorList>
            <person name="Chen-Liaw A."/>
        </authorList>
    </citation>
    <scope>NUCLEOTIDE SEQUENCE</scope>
    <source>
        <strain evidence="8">B1_m1001713B170214d0_201011</strain>
    </source>
</reference>
<dbReference type="PIRSF" id="PIRSF002741">
    <property type="entry name" value="MppA"/>
    <property type="match status" value="1"/>
</dbReference>
<feature type="chain" id="PRO_5044477453" evidence="5">
    <location>
        <begin position="22"/>
        <end position="524"/>
    </location>
</feature>
<evidence type="ECO:0000313" key="8">
    <source>
        <dbReference type="EMBL" id="MDB2000062.1"/>
    </source>
</evidence>
<evidence type="ECO:0000256" key="5">
    <source>
        <dbReference type="SAM" id="SignalP"/>
    </source>
</evidence>
<dbReference type="Gene3D" id="3.10.105.10">
    <property type="entry name" value="Dipeptide-binding Protein, Domain 3"/>
    <property type="match status" value="1"/>
</dbReference>
<proteinExistence type="inferred from homology"/>
<dbReference type="EMBL" id="JAQLGM010000013">
    <property type="protein sequence ID" value="MDB2000062.1"/>
    <property type="molecule type" value="Genomic_DNA"/>
</dbReference>
<dbReference type="GO" id="GO:0015833">
    <property type="term" value="P:peptide transport"/>
    <property type="evidence" value="ECO:0007669"/>
    <property type="project" value="TreeGrafter"/>
</dbReference>
<keyword evidence="3 5" id="KW-0732">Signal</keyword>
<comment type="caution">
    <text evidence="7">The sequence shown here is derived from an EMBL/GenBank/DDBJ whole genome shotgun (WGS) entry which is preliminary data.</text>
</comment>
<reference evidence="7" key="1">
    <citation type="journal article" date="2022" name="Cell Host Microbe">
        <title>Colonization of the live biotherapeutic product VE303 and modulation of the microbiota and metabolites in healthy volunteers.</title>
        <authorList>
            <person name="Dsouza M."/>
            <person name="Menon R."/>
            <person name="Crossette E."/>
            <person name="Bhattarai S.K."/>
            <person name="Schneider J."/>
            <person name="Kim Y.G."/>
            <person name="Reddy S."/>
            <person name="Caballero S."/>
            <person name="Felix C."/>
            <person name="Cornacchione L."/>
            <person name="Hendrickson J."/>
            <person name="Watson A.R."/>
            <person name="Minot S.S."/>
            <person name="Greenfield N."/>
            <person name="Schopf L."/>
            <person name="Szabady R."/>
            <person name="Patarroyo J."/>
            <person name="Smith W."/>
            <person name="Harrison P."/>
            <person name="Kuijper E.J."/>
            <person name="Kelly C.P."/>
            <person name="Olle B."/>
            <person name="Bobilev D."/>
            <person name="Silber J.L."/>
            <person name="Bucci V."/>
            <person name="Roberts B."/>
            <person name="Faith J."/>
            <person name="Norman J.M."/>
        </authorList>
    </citation>
    <scope>NUCLEOTIDE SEQUENCE</scope>
    <source>
        <strain evidence="7">VE303-04</strain>
    </source>
</reference>
<dbReference type="Proteomes" id="UP001300871">
    <property type="component" value="Unassembled WGS sequence"/>
</dbReference>
<evidence type="ECO:0000256" key="2">
    <source>
        <dbReference type="ARBA" id="ARBA00022448"/>
    </source>
</evidence>
<dbReference type="GO" id="GO:0043190">
    <property type="term" value="C:ATP-binding cassette (ABC) transporter complex"/>
    <property type="evidence" value="ECO:0007669"/>
    <property type="project" value="InterPro"/>
</dbReference>
<feature type="signal peptide" evidence="5">
    <location>
        <begin position="1"/>
        <end position="21"/>
    </location>
</feature>